<name>A0A835FCR7_9POAL</name>
<keyword evidence="2" id="KW-0472">Membrane</keyword>
<protein>
    <submittedName>
        <fullName evidence="3">Uncharacterized protein</fullName>
    </submittedName>
</protein>
<feature type="region of interest" description="Disordered" evidence="1">
    <location>
        <begin position="215"/>
        <end position="234"/>
    </location>
</feature>
<dbReference type="InterPro" id="IPR004158">
    <property type="entry name" value="DUF247_pln"/>
</dbReference>
<keyword evidence="2" id="KW-0812">Transmembrane</keyword>
<keyword evidence="2" id="KW-1133">Transmembrane helix</keyword>
<dbReference type="OrthoDB" id="767163at2759"/>
<sequence>MADAIELAGYLPGEPGPASYPQSMDDRMAEAIEESKKIRRFPYSLRGMMGEDNQYALPSVVSIGPWWCRFGDRSRRLRIMDTVKLAAAYSLCKLSARSPSHVYDKVISILGHVRGHYEGQGFHFSNYYHSPFDVSDGELATMMFLDGCFLLQYMMGGGTDPMLQKLMSPSGIKKDIFMIENQIPYLVLKALMEFVSFDVHGFIATMGTEVFPNNHNKEEVQRQKPRRRTQSGCTNNVIEDGSYEPPHLLGLLHFHLTGSMPEMAVPCGAAELARIGIKLAAATTTATCRLSLSPLFLDDVTVSWLVNMAAVEETAAGDFIMPASSPEAQFRLSSYLSVMAMLVNREEDVQELRGRQLLHGTLSNTQALAFFKGLGHSLHHGRQYDAILEKIDTYKRDRKVRVAVYRFLYDNYKTIAAVLSITGVLIGIFKTLLSFKQH</sequence>
<reference evidence="3" key="1">
    <citation type="submission" date="2020-07" db="EMBL/GenBank/DDBJ databases">
        <title>Genome sequence and genetic diversity analysis of an under-domesticated orphan crop, white fonio (Digitaria exilis).</title>
        <authorList>
            <person name="Bennetzen J.L."/>
            <person name="Chen S."/>
            <person name="Ma X."/>
            <person name="Wang X."/>
            <person name="Yssel A.E.J."/>
            <person name="Chaluvadi S.R."/>
            <person name="Johnson M."/>
            <person name="Gangashetty P."/>
            <person name="Hamidou F."/>
            <person name="Sanogo M.D."/>
            <person name="Zwaenepoel A."/>
            <person name="Wallace J."/>
            <person name="Van De Peer Y."/>
            <person name="Van Deynze A."/>
        </authorList>
    </citation>
    <scope>NUCLEOTIDE SEQUENCE</scope>
    <source>
        <tissue evidence="3">Leaves</tissue>
    </source>
</reference>
<proteinExistence type="predicted"/>
<dbReference type="PANTHER" id="PTHR31549:SF244">
    <property type="entry name" value="OS08G0121500 PROTEIN"/>
    <property type="match status" value="1"/>
</dbReference>
<organism evidence="3 4">
    <name type="scientific">Digitaria exilis</name>
    <dbReference type="NCBI Taxonomy" id="1010633"/>
    <lineage>
        <taxon>Eukaryota</taxon>
        <taxon>Viridiplantae</taxon>
        <taxon>Streptophyta</taxon>
        <taxon>Embryophyta</taxon>
        <taxon>Tracheophyta</taxon>
        <taxon>Spermatophyta</taxon>
        <taxon>Magnoliopsida</taxon>
        <taxon>Liliopsida</taxon>
        <taxon>Poales</taxon>
        <taxon>Poaceae</taxon>
        <taxon>PACMAD clade</taxon>
        <taxon>Panicoideae</taxon>
        <taxon>Panicodae</taxon>
        <taxon>Paniceae</taxon>
        <taxon>Anthephorinae</taxon>
        <taxon>Digitaria</taxon>
    </lineage>
</organism>
<dbReference type="PANTHER" id="PTHR31549">
    <property type="entry name" value="PROTEIN, PUTATIVE (DUF247)-RELATED-RELATED"/>
    <property type="match status" value="1"/>
</dbReference>
<evidence type="ECO:0000313" key="4">
    <source>
        <dbReference type="Proteomes" id="UP000636709"/>
    </source>
</evidence>
<accession>A0A835FCR7</accession>
<keyword evidence="4" id="KW-1185">Reference proteome</keyword>
<comment type="caution">
    <text evidence="3">The sequence shown here is derived from an EMBL/GenBank/DDBJ whole genome shotgun (WGS) entry which is preliminary data.</text>
</comment>
<evidence type="ECO:0000313" key="3">
    <source>
        <dbReference type="EMBL" id="KAF8738160.1"/>
    </source>
</evidence>
<gene>
    <name evidence="3" type="ORF">HU200_013988</name>
</gene>
<dbReference type="Pfam" id="PF03140">
    <property type="entry name" value="DUF247"/>
    <property type="match status" value="1"/>
</dbReference>
<dbReference type="AlphaFoldDB" id="A0A835FCR7"/>
<feature type="transmembrane region" description="Helical" evidence="2">
    <location>
        <begin position="415"/>
        <end position="433"/>
    </location>
</feature>
<dbReference type="EMBL" id="JACEFO010001364">
    <property type="protein sequence ID" value="KAF8738160.1"/>
    <property type="molecule type" value="Genomic_DNA"/>
</dbReference>
<evidence type="ECO:0000256" key="2">
    <source>
        <dbReference type="SAM" id="Phobius"/>
    </source>
</evidence>
<dbReference type="Proteomes" id="UP000636709">
    <property type="component" value="Unassembled WGS sequence"/>
</dbReference>
<evidence type="ECO:0000256" key="1">
    <source>
        <dbReference type="SAM" id="MobiDB-lite"/>
    </source>
</evidence>